<evidence type="ECO:0000256" key="3">
    <source>
        <dbReference type="ARBA" id="ARBA00006405"/>
    </source>
</evidence>
<reference evidence="14 15" key="1">
    <citation type="journal article" date="2011" name="Genome Res.">
        <title>Phylogeny-wide analysis of social amoeba genomes highlights ancient origins for complex intercellular communication.</title>
        <authorList>
            <person name="Heidel A.J."/>
            <person name="Lawal H.M."/>
            <person name="Felder M."/>
            <person name="Schilde C."/>
            <person name="Helps N.R."/>
            <person name="Tunggal B."/>
            <person name="Rivero F."/>
            <person name="John U."/>
            <person name="Schleicher M."/>
            <person name="Eichinger L."/>
            <person name="Platzer M."/>
            <person name="Noegel A.A."/>
            <person name="Schaap P."/>
            <person name="Gloeckner G."/>
        </authorList>
    </citation>
    <scope>NUCLEOTIDE SEQUENCE [LARGE SCALE GENOMIC DNA]</scope>
    <source>
        <strain evidence="15">ATCC 26659 / Pp 5 / PN500</strain>
    </source>
</reference>
<proteinExistence type="inferred from homology"/>
<accession>D3BG98</accession>
<evidence type="ECO:0000256" key="7">
    <source>
        <dbReference type="ARBA" id="ARBA00022824"/>
    </source>
</evidence>
<dbReference type="Gene3D" id="3.40.1000.30">
    <property type="match status" value="1"/>
</dbReference>
<evidence type="ECO:0000259" key="12">
    <source>
        <dbReference type="Pfam" id="PF08577"/>
    </source>
</evidence>
<evidence type="ECO:0000256" key="9">
    <source>
        <dbReference type="ARBA" id="ARBA00022990"/>
    </source>
</evidence>
<dbReference type="AlphaFoldDB" id="D3BG98"/>
<evidence type="ECO:0000259" key="13">
    <source>
        <dbReference type="Pfam" id="PF11566"/>
    </source>
</evidence>
<keyword evidence="15" id="KW-1185">Reference proteome</keyword>
<keyword evidence="8 14" id="KW-0647">Proteasome</keyword>
<dbReference type="EMBL" id="ADBJ01000034">
    <property type="protein sequence ID" value="EFA79498.1"/>
    <property type="molecule type" value="Genomic_DNA"/>
</dbReference>
<keyword evidence="5" id="KW-0963">Cytoplasm</keyword>
<dbReference type="InParanoid" id="D3BG98"/>
<comment type="caution">
    <text evidence="14">The sequence shown here is derived from an EMBL/GenBank/DDBJ whole genome shotgun (WGS) entry which is preliminary data.</text>
</comment>
<feature type="compositionally biased region" description="Basic and acidic residues" evidence="11">
    <location>
        <begin position="175"/>
        <end position="190"/>
    </location>
</feature>
<dbReference type="STRING" id="670386.D3BG98"/>
<dbReference type="Pfam" id="PF08577">
    <property type="entry name" value="PI31_Prot_C"/>
    <property type="match status" value="1"/>
</dbReference>
<protein>
    <submittedName>
        <fullName evidence="14">Proteasome inhibitor PI31 subunit</fullName>
    </submittedName>
</protein>
<evidence type="ECO:0000256" key="8">
    <source>
        <dbReference type="ARBA" id="ARBA00022942"/>
    </source>
</evidence>
<feature type="domain" description="PI31 proteasome regulator N-terminal" evidence="13">
    <location>
        <begin position="20"/>
        <end position="158"/>
    </location>
</feature>
<evidence type="ECO:0000256" key="5">
    <source>
        <dbReference type="ARBA" id="ARBA00022490"/>
    </source>
</evidence>
<evidence type="ECO:0000256" key="1">
    <source>
        <dbReference type="ARBA" id="ARBA00004240"/>
    </source>
</evidence>
<dbReference type="GO" id="GO:0005783">
    <property type="term" value="C:endoplasmic reticulum"/>
    <property type="evidence" value="ECO:0007669"/>
    <property type="project" value="UniProtKB-SubCell"/>
</dbReference>
<sequence>MEYKDKIINILNQGGDGTVSGLKDEFDLTVYLLHLATVESGWSCIGIEESAKDTNKNDSNNKPPAGWNANKDAFTLVYKNNKDPAVTFVLKCLRIGHTLLVNAMQHHSPAKIYTLDIDITQLVNPSFKLMANYKDAFKHLDQLLALYETSILVNVAPDSPLKESSHSASSSQSRRHPEQEHSSTHMDHPPQSHNPPPMVSPVGGGGIGGYPLGGGRPQFSTGDSDLYPTGLPNLPNMVGGGSFRPNFPGAGTSIGPNHPGFGRVHFPHGDDSSGLPFGERLPRGAVPPGARFDPFGPPGSKPSGRQGGYGDEMPPPGFNVNIIE</sequence>
<evidence type="ECO:0000256" key="11">
    <source>
        <dbReference type="SAM" id="MobiDB-lite"/>
    </source>
</evidence>
<feature type="domain" description="PI31 proteasome regulator C-terminal" evidence="12">
    <location>
        <begin position="222"/>
        <end position="297"/>
    </location>
</feature>
<feature type="region of interest" description="Disordered" evidence="11">
    <location>
        <begin position="159"/>
        <end position="230"/>
    </location>
</feature>
<dbReference type="OMA" id="PFGFPDI"/>
<gene>
    <name evidence="14" type="primary">psmF1</name>
    <name evidence="14" type="ORF">PPL_07549</name>
</gene>
<organism evidence="14 15">
    <name type="scientific">Heterostelium pallidum (strain ATCC 26659 / Pp 5 / PN500)</name>
    <name type="common">Cellular slime mold</name>
    <name type="synonym">Polysphondylium pallidum</name>
    <dbReference type="NCBI Taxonomy" id="670386"/>
    <lineage>
        <taxon>Eukaryota</taxon>
        <taxon>Amoebozoa</taxon>
        <taxon>Evosea</taxon>
        <taxon>Eumycetozoa</taxon>
        <taxon>Dictyostelia</taxon>
        <taxon>Acytosteliales</taxon>
        <taxon>Acytosteliaceae</taxon>
        <taxon>Heterostelium</taxon>
    </lineage>
</organism>
<evidence type="ECO:0000313" key="14">
    <source>
        <dbReference type="EMBL" id="EFA79498.1"/>
    </source>
</evidence>
<evidence type="ECO:0000256" key="2">
    <source>
        <dbReference type="ARBA" id="ARBA00004496"/>
    </source>
</evidence>
<evidence type="ECO:0000256" key="6">
    <source>
        <dbReference type="ARBA" id="ARBA00022553"/>
    </source>
</evidence>
<comment type="subcellular location">
    <subcellularLocation>
        <location evidence="2">Cytoplasm</location>
    </subcellularLocation>
    <subcellularLocation>
        <location evidence="1">Endoplasmic reticulum</location>
    </subcellularLocation>
</comment>
<keyword evidence="4" id="KW-0488">Methylation</keyword>
<dbReference type="GO" id="GO:0070628">
    <property type="term" value="F:proteasome binding"/>
    <property type="evidence" value="ECO:0007669"/>
    <property type="project" value="InterPro"/>
</dbReference>
<feature type="region of interest" description="Disordered" evidence="11">
    <location>
        <begin position="280"/>
        <end position="324"/>
    </location>
</feature>
<name>D3BG98_HETP5</name>
<dbReference type="GO" id="GO:0004866">
    <property type="term" value="F:endopeptidase inhibitor activity"/>
    <property type="evidence" value="ECO:0007669"/>
    <property type="project" value="InterPro"/>
</dbReference>
<dbReference type="PANTHER" id="PTHR13266:SF1">
    <property type="entry name" value="PROTEASOME INHIBITOR PI31 SUBUNIT"/>
    <property type="match status" value="1"/>
</dbReference>
<evidence type="ECO:0000256" key="4">
    <source>
        <dbReference type="ARBA" id="ARBA00022481"/>
    </source>
</evidence>
<comment type="similarity">
    <text evidence="3">Belongs to the proteasome inhibitor PI31 family.</text>
</comment>
<keyword evidence="7" id="KW-0256">Endoplasmic reticulum</keyword>
<evidence type="ECO:0000256" key="10">
    <source>
        <dbReference type="ARBA" id="ARBA00024805"/>
    </source>
</evidence>
<feature type="compositionally biased region" description="Gly residues" evidence="11">
    <location>
        <begin position="202"/>
        <end position="216"/>
    </location>
</feature>
<dbReference type="FunCoup" id="D3BG98">
    <property type="interactions" value="96"/>
</dbReference>
<dbReference type="GO" id="GO:0043161">
    <property type="term" value="P:proteasome-mediated ubiquitin-dependent protein catabolic process"/>
    <property type="evidence" value="ECO:0007669"/>
    <property type="project" value="InterPro"/>
</dbReference>
<dbReference type="InterPro" id="IPR045128">
    <property type="entry name" value="PI31-like"/>
</dbReference>
<dbReference type="Pfam" id="PF11566">
    <property type="entry name" value="PI31_Prot_N"/>
    <property type="match status" value="1"/>
</dbReference>
<comment type="function">
    <text evidence="10">Plays an important role in control of proteasome function. Inhibits the hydrolysis of protein and peptide substrates by the 20S proteasome. Also inhibits the activation of the proteasome by the proteasome regulatory proteins PA700 and PA28.</text>
</comment>
<dbReference type="GO" id="GO:0000502">
    <property type="term" value="C:proteasome complex"/>
    <property type="evidence" value="ECO:0007669"/>
    <property type="project" value="UniProtKB-KW"/>
</dbReference>
<evidence type="ECO:0000313" key="15">
    <source>
        <dbReference type="Proteomes" id="UP000001396"/>
    </source>
</evidence>
<keyword evidence="6" id="KW-0597">Phosphoprotein</keyword>
<dbReference type="InterPro" id="IPR013886">
    <property type="entry name" value="PI31_Prot_C"/>
</dbReference>
<dbReference type="GeneID" id="31363030"/>
<dbReference type="InterPro" id="IPR021625">
    <property type="entry name" value="PI31_Prot_N"/>
</dbReference>
<dbReference type="Proteomes" id="UP000001396">
    <property type="component" value="Unassembled WGS sequence"/>
</dbReference>
<dbReference type="RefSeq" id="XP_020431619.1">
    <property type="nucleotide sequence ID" value="XM_020578384.1"/>
</dbReference>
<dbReference type="PANTHER" id="PTHR13266">
    <property type="entry name" value="PROTEASOME INHIBITOR"/>
    <property type="match status" value="1"/>
</dbReference>
<keyword evidence="9" id="KW-0007">Acetylation</keyword>